<evidence type="ECO:0000313" key="1">
    <source>
        <dbReference type="EMBL" id="KDQ53403.1"/>
    </source>
</evidence>
<organism evidence="1 2">
    <name type="scientific">Jaapia argillacea MUCL 33604</name>
    <dbReference type="NCBI Taxonomy" id="933084"/>
    <lineage>
        <taxon>Eukaryota</taxon>
        <taxon>Fungi</taxon>
        <taxon>Dikarya</taxon>
        <taxon>Basidiomycota</taxon>
        <taxon>Agaricomycotina</taxon>
        <taxon>Agaricomycetes</taxon>
        <taxon>Agaricomycetidae</taxon>
        <taxon>Jaapiales</taxon>
        <taxon>Jaapiaceae</taxon>
        <taxon>Jaapia</taxon>
    </lineage>
</organism>
<proteinExistence type="predicted"/>
<dbReference type="EMBL" id="KL197734">
    <property type="protein sequence ID" value="KDQ53403.1"/>
    <property type="molecule type" value="Genomic_DNA"/>
</dbReference>
<name>A0A067PES4_9AGAM</name>
<gene>
    <name evidence="1" type="ORF">JAAARDRAFT_197552</name>
</gene>
<dbReference type="Proteomes" id="UP000027265">
    <property type="component" value="Unassembled WGS sequence"/>
</dbReference>
<dbReference type="InParanoid" id="A0A067PES4"/>
<protein>
    <submittedName>
        <fullName evidence="1">Uncharacterized protein</fullName>
    </submittedName>
</protein>
<sequence length="223" mass="25284">MLIPSLTTLYASLYADKWLLSNFQNIQELAILPDEIGKGLHIISLLGPSFLAHLRSFIGPYASLVLLAAHTTIRNITLFPLPRFSVTEMHLIGTMIGCDSARNVEYLDITIPKMFSETLLHIIGGIFVSLKSLRITILDAGSDGENTPLSHQSLIQTLPQYMPPNLITLKLEMPFTYRAEDQDDLLEPLMERCIELNRVEVVYESQKSWIWGIWLVWEPSLVF</sequence>
<accession>A0A067PES4</accession>
<keyword evidence="2" id="KW-1185">Reference proteome</keyword>
<reference evidence="2" key="1">
    <citation type="journal article" date="2014" name="Proc. Natl. Acad. Sci. U.S.A.">
        <title>Extensive sampling of basidiomycete genomes demonstrates inadequacy of the white-rot/brown-rot paradigm for wood decay fungi.</title>
        <authorList>
            <person name="Riley R."/>
            <person name="Salamov A.A."/>
            <person name="Brown D.W."/>
            <person name="Nagy L.G."/>
            <person name="Floudas D."/>
            <person name="Held B.W."/>
            <person name="Levasseur A."/>
            <person name="Lombard V."/>
            <person name="Morin E."/>
            <person name="Otillar R."/>
            <person name="Lindquist E.A."/>
            <person name="Sun H."/>
            <person name="LaButti K.M."/>
            <person name="Schmutz J."/>
            <person name="Jabbour D."/>
            <person name="Luo H."/>
            <person name="Baker S.E."/>
            <person name="Pisabarro A.G."/>
            <person name="Walton J.D."/>
            <person name="Blanchette R.A."/>
            <person name="Henrissat B."/>
            <person name="Martin F."/>
            <person name="Cullen D."/>
            <person name="Hibbett D.S."/>
            <person name="Grigoriev I.V."/>
        </authorList>
    </citation>
    <scope>NUCLEOTIDE SEQUENCE [LARGE SCALE GENOMIC DNA]</scope>
    <source>
        <strain evidence="2">MUCL 33604</strain>
    </source>
</reference>
<evidence type="ECO:0000313" key="2">
    <source>
        <dbReference type="Proteomes" id="UP000027265"/>
    </source>
</evidence>
<dbReference type="HOGENOM" id="CLU_1240299_0_0_1"/>
<dbReference type="AlphaFoldDB" id="A0A067PES4"/>